<name>A0A9Q3VPZ1_9ACTN</name>
<evidence type="ECO:0000313" key="2">
    <source>
        <dbReference type="Proteomes" id="UP001108029"/>
    </source>
</evidence>
<dbReference type="Proteomes" id="UP001108029">
    <property type="component" value="Unassembled WGS sequence"/>
</dbReference>
<accession>A0A9Q3VPZ1</accession>
<organism evidence="1 2">
    <name type="scientific">Streptomyces guryensis</name>
    <dbReference type="NCBI Taxonomy" id="2886947"/>
    <lineage>
        <taxon>Bacteria</taxon>
        <taxon>Bacillati</taxon>
        <taxon>Actinomycetota</taxon>
        <taxon>Actinomycetes</taxon>
        <taxon>Kitasatosporales</taxon>
        <taxon>Streptomycetaceae</taxon>
        <taxon>Streptomyces</taxon>
    </lineage>
</organism>
<reference evidence="1" key="1">
    <citation type="submission" date="2021-12" db="EMBL/GenBank/DDBJ databases">
        <authorList>
            <person name="Lee J.-H."/>
            <person name="Kim S.-B."/>
        </authorList>
    </citation>
    <scope>NUCLEOTIDE SEQUENCE</scope>
    <source>
        <strain evidence="1">NR30</strain>
    </source>
</reference>
<dbReference type="Gene3D" id="3.30.70.20">
    <property type="match status" value="1"/>
</dbReference>
<keyword evidence="2" id="KW-1185">Reference proteome</keyword>
<gene>
    <name evidence="1" type="ORF">LJ657_18960</name>
</gene>
<comment type="caution">
    <text evidence="1">The sequence shown here is derived from an EMBL/GenBank/DDBJ whole genome shotgun (WGS) entry which is preliminary data.</text>
</comment>
<evidence type="ECO:0000313" key="1">
    <source>
        <dbReference type="EMBL" id="MCD9875702.1"/>
    </source>
</evidence>
<dbReference type="SUPFAM" id="SSF54862">
    <property type="entry name" value="4Fe-4S ferredoxins"/>
    <property type="match status" value="1"/>
</dbReference>
<sequence length="81" mass="8677">MARTHTVGIDRIACDGYGLCAELLPELIELDEWGYPVVGSAPLTGEALGHARRAVAACPALALRLDRAPERAPDRKPAQRS</sequence>
<dbReference type="AlphaFoldDB" id="A0A9Q3VPZ1"/>
<dbReference type="EMBL" id="JAJSBI010000008">
    <property type="protein sequence ID" value="MCD9875702.1"/>
    <property type="molecule type" value="Genomic_DNA"/>
</dbReference>
<protein>
    <submittedName>
        <fullName evidence="1">Ferredoxin</fullName>
    </submittedName>
</protein>
<dbReference type="RefSeq" id="WP_232649804.1">
    <property type="nucleotide sequence ID" value="NZ_JAJSBI010000008.1"/>
</dbReference>
<dbReference type="Pfam" id="PF13459">
    <property type="entry name" value="Fer4_15"/>
    <property type="match status" value="1"/>
</dbReference>
<proteinExistence type="predicted"/>